<dbReference type="AlphaFoldDB" id="A0A8T9CBR8"/>
<feature type="transmembrane region" description="Helical" evidence="5">
    <location>
        <begin position="185"/>
        <end position="205"/>
    </location>
</feature>
<feature type="transmembrane region" description="Helical" evidence="5">
    <location>
        <begin position="372"/>
        <end position="391"/>
    </location>
</feature>
<evidence type="ECO:0000256" key="1">
    <source>
        <dbReference type="ARBA" id="ARBA00004141"/>
    </source>
</evidence>
<dbReference type="Pfam" id="PF07690">
    <property type="entry name" value="MFS_1"/>
    <property type="match status" value="1"/>
</dbReference>
<feature type="transmembrane region" description="Helical" evidence="5">
    <location>
        <begin position="430"/>
        <end position="448"/>
    </location>
</feature>
<keyword evidence="4 5" id="KW-0472">Membrane</keyword>
<dbReference type="EMBL" id="QGMK01000300">
    <property type="protein sequence ID" value="TVY82572.1"/>
    <property type="molecule type" value="Genomic_DNA"/>
</dbReference>
<evidence type="ECO:0000259" key="6">
    <source>
        <dbReference type="PROSITE" id="PS50850"/>
    </source>
</evidence>
<dbReference type="PROSITE" id="PS50850">
    <property type="entry name" value="MFS"/>
    <property type="match status" value="1"/>
</dbReference>
<evidence type="ECO:0000256" key="4">
    <source>
        <dbReference type="ARBA" id="ARBA00023136"/>
    </source>
</evidence>
<feature type="transmembrane region" description="Helical" evidence="5">
    <location>
        <begin position="217"/>
        <end position="236"/>
    </location>
</feature>
<evidence type="ECO:0000256" key="5">
    <source>
        <dbReference type="SAM" id="Phobius"/>
    </source>
</evidence>
<feature type="non-terminal residue" evidence="7">
    <location>
        <position position="1"/>
    </location>
</feature>
<dbReference type="GO" id="GO:0016020">
    <property type="term" value="C:membrane"/>
    <property type="evidence" value="ECO:0007669"/>
    <property type="project" value="UniProtKB-SubCell"/>
</dbReference>
<dbReference type="Proteomes" id="UP000469558">
    <property type="component" value="Unassembled WGS sequence"/>
</dbReference>
<feature type="domain" description="Major facilitator superfamily (MFS) profile" evidence="6">
    <location>
        <begin position="58"/>
        <end position="492"/>
    </location>
</feature>
<keyword evidence="3 5" id="KW-1133">Transmembrane helix</keyword>
<feature type="transmembrane region" description="Helical" evidence="5">
    <location>
        <begin position="293"/>
        <end position="319"/>
    </location>
</feature>
<proteinExistence type="predicted"/>
<comment type="subcellular location">
    <subcellularLocation>
        <location evidence="1">Membrane</location>
        <topology evidence="1">Multi-pass membrane protein</topology>
    </subcellularLocation>
</comment>
<keyword evidence="8" id="KW-1185">Reference proteome</keyword>
<keyword evidence="2 5" id="KW-0812">Transmembrane</keyword>
<dbReference type="InterPro" id="IPR011701">
    <property type="entry name" value="MFS"/>
</dbReference>
<evidence type="ECO:0000313" key="8">
    <source>
        <dbReference type="Proteomes" id="UP000469558"/>
    </source>
</evidence>
<evidence type="ECO:0000313" key="7">
    <source>
        <dbReference type="EMBL" id="TVY82572.1"/>
    </source>
</evidence>
<gene>
    <name evidence="7" type="ORF">LSUE1_G002061</name>
</gene>
<dbReference type="GO" id="GO:0022857">
    <property type="term" value="F:transmembrane transporter activity"/>
    <property type="evidence" value="ECO:0007669"/>
    <property type="project" value="InterPro"/>
</dbReference>
<sequence>MTIPQLSQTSTDPSLAVHEQVRHHGLEHVKSKQLGWPEEDPNHPRNWSLWTKTFNLTVIISLETFTYAKLSKRTLISATGAEAAEAGGPEYGVGSVVAIFCYTSIYLYGQAIGGLIFSPISESFGRKPLYISSMFLYSGFCIMIGTTPNISGVIIGRFFSGLLSAIPTIVVAGSIEDMFTAEKRVWTIFAWGVAANIGLALGPIYGSYITYHIGWRWVFWIAAIVTFCQAILTLFIRETRPSQILKKRLGRLNANTTAKESFTIDNPDATPSIQTFITESLTRPTKLLFTEPIVFLVTIMGSIAYSQIYLLTVALPSIYTQAPLNFSREKSSLSFIPLAIGFFLDVFPRFYDHFLLKRIKAQGRILKPEHKLRGFAIGAPLLAIGLWWFAWTIPPDVYAPWPVSFAPLILVGFATNEFDATLTGYLTDSYTIFSASAFSSLGFTRAMMSGSVPLFTNQMYSGLGANKATSILASVATAFCAAPVLFLNYGERLRERSSFAKYSREAEKSMGIVAERSG</sequence>
<name>A0A8T9CBR8_9HELO</name>
<dbReference type="OrthoDB" id="5410178at2759"/>
<reference evidence="7 8" key="1">
    <citation type="submission" date="2018-05" db="EMBL/GenBank/DDBJ databases">
        <title>Genome sequencing and assembly of the regulated plant pathogen Lachnellula willkommii and related sister species for the development of diagnostic species identification markers.</title>
        <authorList>
            <person name="Giroux E."/>
            <person name="Bilodeau G."/>
        </authorList>
    </citation>
    <scope>NUCLEOTIDE SEQUENCE [LARGE SCALE GENOMIC DNA]</scope>
    <source>
        <strain evidence="7 8">CBS 268.59</strain>
    </source>
</reference>
<comment type="caution">
    <text evidence="7">The sequence shown here is derived from an EMBL/GenBank/DDBJ whole genome shotgun (WGS) entry which is preliminary data.</text>
</comment>
<dbReference type="Gene3D" id="1.20.1250.20">
    <property type="entry name" value="MFS general substrate transporter like domains"/>
    <property type="match status" value="1"/>
</dbReference>
<feature type="transmembrane region" description="Helical" evidence="5">
    <location>
        <begin position="129"/>
        <end position="148"/>
    </location>
</feature>
<dbReference type="InterPro" id="IPR020846">
    <property type="entry name" value="MFS_dom"/>
</dbReference>
<evidence type="ECO:0000256" key="2">
    <source>
        <dbReference type="ARBA" id="ARBA00022692"/>
    </source>
</evidence>
<dbReference type="PANTHER" id="PTHR23502:SF157">
    <property type="entry name" value="MAJOR FACILITATOR SUPERFAMILY (MFS) PROFILE DOMAIN-CONTAINING PROTEIN-RELATED"/>
    <property type="match status" value="1"/>
</dbReference>
<feature type="transmembrane region" description="Helical" evidence="5">
    <location>
        <begin position="397"/>
        <end position="418"/>
    </location>
</feature>
<evidence type="ECO:0000256" key="3">
    <source>
        <dbReference type="ARBA" id="ARBA00022989"/>
    </source>
</evidence>
<protein>
    <submittedName>
        <fullName evidence="7">Putative transporter</fullName>
    </submittedName>
</protein>
<dbReference type="InterPro" id="IPR036259">
    <property type="entry name" value="MFS_trans_sf"/>
</dbReference>
<dbReference type="PANTHER" id="PTHR23502">
    <property type="entry name" value="MAJOR FACILITATOR SUPERFAMILY"/>
    <property type="match status" value="1"/>
</dbReference>
<dbReference type="SUPFAM" id="SSF103473">
    <property type="entry name" value="MFS general substrate transporter"/>
    <property type="match status" value="1"/>
</dbReference>
<feature type="transmembrane region" description="Helical" evidence="5">
    <location>
        <begin position="468"/>
        <end position="489"/>
    </location>
</feature>
<accession>A0A8T9CBR8</accession>
<organism evidence="7 8">
    <name type="scientific">Lachnellula suecica</name>
    <dbReference type="NCBI Taxonomy" id="602035"/>
    <lineage>
        <taxon>Eukaryota</taxon>
        <taxon>Fungi</taxon>
        <taxon>Dikarya</taxon>
        <taxon>Ascomycota</taxon>
        <taxon>Pezizomycotina</taxon>
        <taxon>Leotiomycetes</taxon>
        <taxon>Helotiales</taxon>
        <taxon>Lachnaceae</taxon>
        <taxon>Lachnellula</taxon>
    </lineage>
</organism>
<feature type="transmembrane region" description="Helical" evidence="5">
    <location>
        <begin position="96"/>
        <end position="117"/>
    </location>
</feature>
<feature type="transmembrane region" description="Helical" evidence="5">
    <location>
        <begin position="154"/>
        <end position="173"/>
    </location>
</feature>
<feature type="transmembrane region" description="Helical" evidence="5">
    <location>
        <begin position="331"/>
        <end position="351"/>
    </location>
</feature>